<dbReference type="AlphaFoldDB" id="A0A383VZX2"/>
<protein>
    <submittedName>
        <fullName evidence="2">Uncharacterized protein</fullName>
    </submittedName>
</protein>
<proteinExistence type="predicted"/>
<dbReference type="EMBL" id="FNXT01001011">
    <property type="protein sequence ID" value="SZX70781.1"/>
    <property type="molecule type" value="Genomic_DNA"/>
</dbReference>
<name>A0A383VZX2_TETOB</name>
<feature type="compositionally biased region" description="Gly residues" evidence="1">
    <location>
        <begin position="110"/>
        <end position="128"/>
    </location>
</feature>
<evidence type="ECO:0000313" key="2">
    <source>
        <dbReference type="EMBL" id="SZX70781.1"/>
    </source>
</evidence>
<feature type="region of interest" description="Disordered" evidence="1">
    <location>
        <begin position="101"/>
        <end position="128"/>
    </location>
</feature>
<organism evidence="2 3">
    <name type="scientific">Tetradesmus obliquus</name>
    <name type="common">Green alga</name>
    <name type="synonym">Acutodesmus obliquus</name>
    <dbReference type="NCBI Taxonomy" id="3088"/>
    <lineage>
        <taxon>Eukaryota</taxon>
        <taxon>Viridiplantae</taxon>
        <taxon>Chlorophyta</taxon>
        <taxon>core chlorophytes</taxon>
        <taxon>Chlorophyceae</taxon>
        <taxon>CS clade</taxon>
        <taxon>Sphaeropleales</taxon>
        <taxon>Scenedesmaceae</taxon>
        <taxon>Tetradesmus</taxon>
    </lineage>
</organism>
<keyword evidence="3" id="KW-1185">Reference proteome</keyword>
<accession>A0A383VZX2</accession>
<dbReference type="Proteomes" id="UP000256970">
    <property type="component" value="Unassembled WGS sequence"/>
</dbReference>
<reference evidence="2 3" key="1">
    <citation type="submission" date="2016-10" db="EMBL/GenBank/DDBJ databases">
        <authorList>
            <person name="Cai Z."/>
        </authorList>
    </citation>
    <scope>NUCLEOTIDE SEQUENCE [LARGE SCALE GENOMIC DNA]</scope>
</reference>
<sequence>MLPANPGAAAQQQRPDGLAAREQAYQLRMGERGYQRFETIKRQERQRVWDNMRSLAAGRYKAGLMPPWFKKEWLDIEEAPTNTWWRQQGLSAYRTDTSWLGESAPSSSSGDGGGLGGSGSSGAGGNGGGWRWWREEDPYWPLRDWGDHPMRWWTWGLAAALAAGGVFVHAQTGCASAAHLGIGSGALLGMAAVAMSDMRGGNPLGELGVKAAFAVCAALAFSDFSGRGLKPCPQQQQQHWGGSSSSSSSFRGTGWLCMCSALLYMWTGMAGLSSYALPTNPGEAFKMVDVAQRHKVWDYWGYGDLTMRV</sequence>
<evidence type="ECO:0000256" key="1">
    <source>
        <dbReference type="SAM" id="MobiDB-lite"/>
    </source>
</evidence>
<evidence type="ECO:0000313" key="3">
    <source>
        <dbReference type="Proteomes" id="UP000256970"/>
    </source>
</evidence>
<gene>
    <name evidence="2" type="ORF">BQ4739_LOCUS10956</name>
</gene>